<evidence type="ECO:0000256" key="10">
    <source>
        <dbReference type="ARBA" id="ARBA00022679"/>
    </source>
</evidence>
<dbReference type="InterPro" id="IPR015927">
    <property type="entry name" value="Peptidase_S24_S26A/B/C"/>
</dbReference>
<dbReference type="PRINTS" id="PR00728">
    <property type="entry name" value="SIGNALPTASE"/>
</dbReference>
<comment type="subcellular location">
    <subcellularLocation>
        <location evidence="2">Endoplasmic reticulum membrane</location>
        <topology evidence="2">Single-pass type II membrane protein</topology>
    </subcellularLocation>
</comment>
<keyword evidence="11" id="KW-0812">Transmembrane</keyword>
<dbReference type="PANTHER" id="PTHR10806">
    <property type="entry name" value="SIGNAL PEPTIDASE COMPLEX CATALYTIC SUBUNIT SEC11"/>
    <property type="match status" value="1"/>
</dbReference>
<dbReference type="Pfam" id="PF10250">
    <property type="entry name" value="O-FucT"/>
    <property type="match status" value="1"/>
</dbReference>
<dbReference type="InterPro" id="IPR036286">
    <property type="entry name" value="LexA/Signal_pep-like_sf"/>
</dbReference>
<comment type="similarity">
    <text evidence="4">Belongs to the peptidase S26B family.</text>
</comment>
<dbReference type="Proteomes" id="UP000289738">
    <property type="component" value="Chromosome A02"/>
</dbReference>
<dbReference type="InterPro" id="IPR019533">
    <property type="entry name" value="Peptidase_S26"/>
</dbReference>
<evidence type="ECO:0000256" key="7">
    <source>
        <dbReference type="ARBA" id="ARBA00021755"/>
    </source>
</evidence>
<keyword evidence="10" id="KW-0808">Transferase</keyword>
<dbReference type="Pfam" id="PF00717">
    <property type="entry name" value="Peptidase_S24"/>
    <property type="match status" value="1"/>
</dbReference>
<evidence type="ECO:0000256" key="19">
    <source>
        <dbReference type="ARBA" id="ARBA00045533"/>
    </source>
</evidence>
<evidence type="ECO:0000256" key="4">
    <source>
        <dbReference type="ARBA" id="ARBA00011035"/>
    </source>
</evidence>
<evidence type="ECO:0000259" key="20">
    <source>
        <dbReference type="Pfam" id="PF00717"/>
    </source>
</evidence>
<comment type="catalytic activity">
    <reaction evidence="1">
        <text>Cleavage of hydrophobic, N-terminal signal or leader sequences from secreted and periplasmic proteins.</text>
        <dbReference type="EC" id="3.4.21.89"/>
    </reaction>
</comment>
<comment type="similarity">
    <text evidence="3">Belongs to the glycosyltransferase GT106 family.</text>
</comment>
<dbReference type="NCBIfam" id="TIGR02228">
    <property type="entry name" value="sigpep_I_arch"/>
    <property type="match status" value="1"/>
</dbReference>
<dbReference type="InterPro" id="IPR019378">
    <property type="entry name" value="GDP-Fuc_O-FucTrfase"/>
</dbReference>
<accession>A0A445EIL0</accession>
<dbReference type="GO" id="GO:0005787">
    <property type="term" value="C:signal peptidase complex"/>
    <property type="evidence" value="ECO:0007669"/>
    <property type="project" value="TreeGrafter"/>
</dbReference>
<evidence type="ECO:0000256" key="2">
    <source>
        <dbReference type="ARBA" id="ARBA00004648"/>
    </source>
</evidence>
<dbReference type="GO" id="GO:0006465">
    <property type="term" value="P:signal peptide processing"/>
    <property type="evidence" value="ECO:0007669"/>
    <property type="project" value="InterPro"/>
</dbReference>
<proteinExistence type="inferred from homology"/>
<reference evidence="21 22" key="1">
    <citation type="submission" date="2019-01" db="EMBL/GenBank/DDBJ databases">
        <title>Sequencing of cultivated peanut Arachis hypogaea provides insights into genome evolution and oil improvement.</title>
        <authorList>
            <person name="Chen X."/>
        </authorList>
    </citation>
    <scope>NUCLEOTIDE SEQUENCE [LARGE SCALE GENOMIC DNA]</scope>
    <source>
        <strain evidence="22">cv. Fuhuasheng</strain>
        <tissue evidence="21">Leaves</tissue>
    </source>
</reference>
<keyword evidence="22" id="KW-1185">Reference proteome</keyword>
<keyword evidence="8" id="KW-0645">Protease</keyword>
<evidence type="ECO:0000256" key="15">
    <source>
        <dbReference type="ARBA" id="ARBA00023136"/>
    </source>
</evidence>
<keyword evidence="14" id="KW-1133">Transmembrane helix</keyword>
<evidence type="ECO:0000256" key="12">
    <source>
        <dbReference type="ARBA" id="ARBA00022801"/>
    </source>
</evidence>
<dbReference type="InterPro" id="IPR001733">
    <property type="entry name" value="Peptidase_S26B"/>
</dbReference>
<protein>
    <recommendedName>
        <fullName evidence="6">Signal peptidase complex catalytic subunit SEC11</fullName>
        <ecNumber evidence="5">3.4.21.89</ecNumber>
    </recommendedName>
    <alternativeName>
        <fullName evidence="18">O-fucosyltransferase family protein</fullName>
    </alternativeName>
    <alternativeName>
        <fullName evidence="7">Signal peptidase complex catalytic subunit sec11</fullName>
    </alternativeName>
</protein>
<dbReference type="CDD" id="cd06530">
    <property type="entry name" value="S26_SPase_I"/>
    <property type="match status" value="1"/>
</dbReference>
<keyword evidence="9" id="KW-0328">Glycosyltransferase</keyword>
<feature type="domain" description="Peptidase S24/S26A/S26B/S26C" evidence="20">
    <location>
        <begin position="377"/>
        <end position="483"/>
    </location>
</feature>
<evidence type="ECO:0000256" key="1">
    <source>
        <dbReference type="ARBA" id="ARBA00000677"/>
    </source>
</evidence>
<keyword evidence="17" id="KW-0119">Carbohydrate metabolism</keyword>
<evidence type="ECO:0000256" key="17">
    <source>
        <dbReference type="ARBA" id="ARBA00023277"/>
    </source>
</evidence>
<comment type="function">
    <text evidence="19">Catalytic component of the signal peptidase complex (SPC) which catalyzes the cleavage of N-terminal signal sequences from nascent proteins as they are translocated into the lumen of the endoplasmic reticulum. Specifically cleaves N-terminal signal peptides that contain a hydrophobic alpha-helix (h-region) shorter than 18-20 amino acids.</text>
</comment>
<dbReference type="SUPFAM" id="SSF51306">
    <property type="entry name" value="LexA/Signal peptidase"/>
    <property type="match status" value="1"/>
</dbReference>
<dbReference type="GO" id="GO:0009003">
    <property type="term" value="F:signal peptidase activity"/>
    <property type="evidence" value="ECO:0007669"/>
    <property type="project" value="UniProtKB-EC"/>
</dbReference>
<keyword evidence="12" id="KW-0378">Hydrolase</keyword>
<comment type="caution">
    <text evidence="21">The sequence shown here is derived from an EMBL/GenBank/DDBJ whole genome shotgun (WGS) entry which is preliminary data.</text>
</comment>
<sequence>MFVFSVKPVFSILVATLSLLILFALLSPPSSSPFSQIPLSGKPPLLGEVDIWSVRRLVEWRPCNWWLQGHQTALPLETNGYIRVDCYGGLNQMRRDFCDGVGIARLLNATLVLPKFEVASYWNESSGFADVYDVDYFIEQMSGFVKVVKQLPPEIASKEPVHVDCSKRKGQFDYIESVLPSLLEHKYISITPAASQRRDRYPLYAKAALCQACYKALRLTRSLETKASQLLDAIPKPFMSLHLRFEPDMVAYSQCQYPGLSPTSMKAIEAAQIDRKPWTGELARIWRRVLAFGEEEEEERKKRGLTHSDTPHFAESNTHPTFIAQSRVCLSQKNKEESKETMGWIGETIDSIKSIQIRQLLTQAVSLGMIVTSALIIWKALMCITGSESPVVVVLSGSMEPGFKRGDILFLHMSKDPIRAGEIVVFNVDGREIPIVHRVIKVHERQDGEVDILTKGDNNYGDDRLLYAQGQLWLQRHHIMGRAVGFLPYVGWVTIIMTEKPIIKYILIGALGLLVITSKD</sequence>
<evidence type="ECO:0000256" key="11">
    <source>
        <dbReference type="ARBA" id="ARBA00022692"/>
    </source>
</evidence>
<evidence type="ECO:0000256" key="8">
    <source>
        <dbReference type="ARBA" id="ARBA00022670"/>
    </source>
</evidence>
<evidence type="ECO:0000313" key="22">
    <source>
        <dbReference type="Proteomes" id="UP000289738"/>
    </source>
</evidence>
<evidence type="ECO:0000256" key="13">
    <source>
        <dbReference type="ARBA" id="ARBA00022968"/>
    </source>
</evidence>
<evidence type="ECO:0000256" key="5">
    <source>
        <dbReference type="ARBA" id="ARBA00013208"/>
    </source>
</evidence>
<dbReference type="GO" id="GO:0004252">
    <property type="term" value="F:serine-type endopeptidase activity"/>
    <property type="evidence" value="ECO:0007669"/>
    <property type="project" value="InterPro"/>
</dbReference>
<evidence type="ECO:0000256" key="6">
    <source>
        <dbReference type="ARBA" id="ARBA00019685"/>
    </source>
</evidence>
<evidence type="ECO:0000256" key="3">
    <source>
        <dbReference type="ARBA" id="ARBA00007737"/>
    </source>
</evidence>
<name>A0A445EIL0_ARAHY</name>
<keyword evidence="13" id="KW-0735">Signal-anchor</keyword>
<evidence type="ECO:0000313" key="21">
    <source>
        <dbReference type="EMBL" id="RYR75295.1"/>
    </source>
</evidence>
<evidence type="ECO:0000256" key="14">
    <source>
        <dbReference type="ARBA" id="ARBA00022989"/>
    </source>
</evidence>
<dbReference type="PANTHER" id="PTHR10806:SF6">
    <property type="entry name" value="SIGNAL PEPTIDASE COMPLEX CATALYTIC SUBUNIT SEC11"/>
    <property type="match status" value="1"/>
</dbReference>
<dbReference type="EMBL" id="SDMP01000002">
    <property type="protein sequence ID" value="RYR75295.1"/>
    <property type="molecule type" value="Genomic_DNA"/>
</dbReference>
<organism evidence="21 22">
    <name type="scientific">Arachis hypogaea</name>
    <name type="common">Peanut</name>
    <dbReference type="NCBI Taxonomy" id="3818"/>
    <lineage>
        <taxon>Eukaryota</taxon>
        <taxon>Viridiplantae</taxon>
        <taxon>Streptophyta</taxon>
        <taxon>Embryophyta</taxon>
        <taxon>Tracheophyta</taxon>
        <taxon>Spermatophyta</taxon>
        <taxon>Magnoliopsida</taxon>
        <taxon>eudicotyledons</taxon>
        <taxon>Gunneridae</taxon>
        <taxon>Pentapetalae</taxon>
        <taxon>rosids</taxon>
        <taxon>fabids</taxon>
        <taxon>Fabales</taxon>
        <taxon>Fabaceae</taxon>
        <taxon>Papilionoideae</taxon>
        <taxon>50 kb inversion clade</taxon>
        <taxon>dalbergioids sensu lato</taxon>
        <taxon>Dalbergieae</taxon>
        <taxon>Pterocarpus clade</taxon>
        <taxon>Arachis</taxon>
    </lineage>
</organism>
<dbReference type="EC" id="3.4.21.89" evidence="5"/>
<keyword evidence="16" id="KW-0294">Fucose metabolism</keyword>
<dbReference type="FunFam" id="2.10.109.10:FF:000003">
    <property type="entry name" value="Signal peptidase complex catalytic subunit SEC11"/>
    <property type="match status" value="1"/>
</dbReference>
<evidence type="ECO:0000256" key="16">
    <source>
        <dbReference type="ARBA" id="ARBA00023253"/>
    </source>
</evidence>
<dbReference type="GO" id="GO:0006004">
    <property type="term" value="P:fucose metabolic process"/>
    <property type="evidence" value="ECO:0007669"/>
    <property type="project" value="UniProtKB-KW"/>
</dbReference>
<gene>
    <name evidence="21" type="ORF">Ahy_A02g009950</name>
</gene>
<evidence type="ECO:0000256" key="9">
    <source>
        <dbReference type="ARBA" id="ARBA00022676"/>
    </source>
</evidence>
<dbReference type="GO" id="GO:0016757">
    <property type="term" value="F:glycosyltransferase activity"/>
    <property type="evidence" value="ECO:0007669"/>
    <property type="project" value="UniProtKB-KW"/>
</dbReference>
<keyword evidence="15" id="KW-0472">Membrane</keyword>
<dbReference type="Gene3D" id="2.10.109.10">
    <property type="entry name" value="Umud Fragment, subunit A"/>
    <property type="match status" value="1"/>
</dbReference>
<evidence type="ECO:0000256" key="18">
    <source>
        <dbReference type="ARBA" id="ARBA00030350"/>
    </source>
</evidence>
<dbReference type="AlphaFoldDB" id="A0A445EIL0"/>